<protein>
    <submittedName>
        <fullName evidence="6">ABC transporter ATP-binding protein</fullName>
    </submittedName>
</protein>
<evidence type="ECO:0000259" key="5">
    <source>
        <dbReference type="PROSITE" id="PS50893"/>
    </source>
</evidence>
<keyword evidence="1" id="KW-0813">Transport</keyword>
<dbReference type="PROSITE" id="PS00211">
    <property type="entry name" value="ABC_TRANSPORTER_1"/>
    <property type="match status" value="1"/>
</dbReference>
<dbReference type="InterPro" id="IPR003593">
    <property type="entry name" value="AAA+_ATPase"/>
</dbReference>
<dbReference type="SUPFAM" id="SSF52540">
    <property type="entry name" value="P-loop containing nucleoside triphosphate hydrolases"/>
    <property type="match status" value="1"/>
</dbReference>
<dbReference type="NCBIfam" id="TIGR01727">
    <property type="entry name" value="oligo_HPY"/>
    <property type="match status" value="1"/>
</dbReference>
<keyword evidence="2" id="KW-0547">Nucleotide-binding</keyword>
<proteinExistence type="predicted"/>
<dbReference type="InterPro" id="IPR017871">
    <property type="entry name" value="ABC_transporter-like_CS"/>
</dbReference>
<reference evidence="7" key="1">
    <citation type="journal article" date="2019" name="Int. J. Syst. Evol. Microbiol.">
        <title>The Global Catalogue of Microorganisms (GCM) 10K type strain sequencing project: providing services to taxonomists for standard genome sequencing and annotation.</title>
        <authorList>
            <consortium name="The Broad Institute Genomics Platform"/>
            <consortium name="The Broad Institute Genome Sequencing Center for Infectious Disease"/>
            <person name="Wu L."/>
            <person name="Ma J."/>
        </authorList>
    </citation>
    <scope>NUCLEOTIDE SEQUENCE [LARGE SCALE GENOMIC DNA]</scope>
    <source>
        <strain evidence="7">CGMCC 4.7455</strain>
    </source>
</reference>
<dbReference type="Gene3D" id="3.40.50.300">
    <property type="entry name" value="P-loop containing nucleotide triphosphate hydrolases"/>
    <property type="match status" value="1"/>
</dbReference>
<evidence type="ECO:0000313" key="6">
    <source>
        <dbReference type="EMBL" id="MFD1830743.1"/>
    </source>
</evidence>
<evidence type="ECO:0000256" key="1">
    <source>
        <dbReference type="ARBA" id="ARBA00022448"/>
    </source>
</evidence>
<dbReference type="SMART" id="SM00382">
    <property type="entry name" value="AAA"/>
    <property type="match status" value="1"/>
</dbReference>
<name>A0ABW4PJ70_9ACTN</name>
<feature type="compositionally biased region" description="Low complexity" evidence="4">
    <location>
        <begin position="376"/>
        <end position="389"/>
    </location>
</feature>
<dbReference type="PANTHER" id="PTHR43776:SF8">
    <property type="entry name" value="ABC TRANSPORTER, ATP-BINDING PROTEIN"/>
    <property type="match status" value="1"/>
</dbReference>
<dbReference type="GO" id="GO:0005524">
    <property type="term" value="F:ATP binding"/>
    <property type="evidence" value="ECO:0007669"/>
    <property type="project" value="UniProtKB-KW"/>
</dbReference>
<dbReference type="Proteomes" id="UP001597365">
    <property type="component" value="Unassembled WGS sequence"/>
</dbReference>
<dbReference type="Pfam" id="PF08352">
    <property type="entry name" value="oligo_HPY"/>
    <property type="match status" value="1"/>
</dbReference>
<keyword evidence="7" id="KW-1185">Reference proteome</keyword>
<dbReference type="InterPro" id="IPR050319">
    <property type="entry name" value="ABC_transp_ATP-bind"/>
</dbReference>
<gene>
    <name evidence="6" type="ORF">ACFSJS_13815</name>
</gene>
<dbReference type="InterPro" id="IPR003439">
    <property type="entry name" value="ABC_transporter-like_ATP-bd"/>
</dbReference>
<evidence type="ECO:0000256" key="3">
    <source>
        <dbReference type="ARBA" id="ARBA00022840"/>
    </source>
</evidence>
<dbReference type="InterPro" id="IPR013563">
    <property type="entry name" value="Oligopep_ABC_C"/>
</dbReference>
<feature type="region of interest" description="Disordered" evidence="4">
    <location>
        <begin position="1"/>
        <end position="23"/>
    </location>
</feature>
<dbReference type="Pfam" id="PF00005">
    <property type="entry name" value="ABC_tran"/>
    <property type="match status" value="1"/>
</dbReference>
<feature type="domain" description="ABC transporter" evidence="5">
    <location>
        <begin position="28"/>
        <end position="286"/>
    </location>
</feature>
<dbReference type="PROSITE" id="PS50893">
    <property type="entry name" value="ABC_TRANSPORTER_2"/>
    <property type="match status" value="1"/>
</dbReference>
<evidence type="ECO:0000313" key="7">
    <source>
        <dbReference type="Proteomes" id="UP001597365"/>
    </source>
</evidence>
<feature type="region of interest" description="Disordered" evidence="4">
    <location>
        <begin position="376"/>
        <end position="403"/>
    </location>
</feature>
<dbReference type="InterPro" id="IPR027417">
    <property type="entry name" value="P-loop_NTPase"/>
</dbReference>
<feature type="region of interest" description="Disordered" evidence="4">
    <location>
        <begin position="283"/>
        <end position="330"/>
    </location>
</feature>
<dbReference type="EMBL" id="JBHUFU010000007">
    <property type="protein sequence ID" value="MFD1830743.1"/>
    <property type="molecule type" value="Genomic_DNA"/>
</dbReference>
<dbReference type="CDD" id="cd03257">
    <property type="entry name" value="ABC_NikE_OppD_transporters"/>
    <property type="match status" value="1"/>
</dbReference>
<dbReference type="PANTHER" id="PTHR43776">
    <property type="entry name" value="TRANSPORT ATP-BINDING PROTEIN"/>
    <property type="match status" value="1"/>
</dbReference>
<accession>A0ABW4PJ70</accession>
<evidence type="ECO:0000256" key="2">
    <source>
        <dbReference type="ARBA" id="ARBA00022741"/>
    </source>
</evidence>
<dbReference type="RefSeq" id="WP_380899966.1">
    <property type="nucleotide sequence ID" value="NZ_JBHUFU010000007.1"/>
</dbReference>
<keyword evidence="3 6" id="KW-0067">ATP-binding</keyword>
<organism evidence="6 7">
    <name type="scientific">Streptomyces desertarenae</name>
    <dbReference type="NCBI Taxonomy" id="2666184"/>
    <lineage>
        <taxon>Bacteria</taxon>
        <taxon>Bacillati</taxon>
        <taxon>Actinomycetota</taxon>
        <taxon>Actinomycetes</taxon>
        <taxon>Kitasatosporales</taxon>
        <taxon>Streptomycetaceae</taxon>
        <taxon>Streptomyces</taxon>
    </lineage>
</organism>
<comment type="caution">
    <text evidence="6">The sequence shown here is derived from an EMBL/GenBank/DDBJ whole genome shotgun (WGS) entry which is preliminary data.</text>
</comment>
<evidence type="ECO:0000256" key="4">
    <source>
        <dbReference type="SAM" id="MobiDB-lite"/>
    </source>
</evidence>
<sequence length="403" mass="42799">MPEEHTAPPPPPGPGPGAGGGHDERVVLEARAVSKHFPLRRGARSLLGGGPRRAVHAVDDVSLRLRRGSVTALVGESGSGKSTVARLLAQLYPVTSGEILLDGRPVRAGRGRALRAYCRHVQMVFQDPFASLNPVHTVRYHLTRALRIHGRAGDGRQELERALAELLGQVQLTPAGRYLDSFPHELSGGQRQRVAIARAMAASPRVLLADEPVSMLDVSIRLGVLNLLRDLKERLDLAVLYITHDIASARYFADETLVMYAGRMVEGGDSETVTQRPAHPYTRLLLSSAPDPDRVEGTGGGADGRDDEALPADADPSSVEPPSLISPPPGCRFHPRCPLAMERCRTQTPPRFDLDGGQWAACWLYDTPDAADAADTAGTVRTAGAPGASRGPGGPGAGSEAAS</sequence>